<sequence>MATMTTADTTRLAVETKLATLLAIALGIPVSGVQVGYFAAAGRAIITIPVATCSEVGAVSSKASQALIDAGSGIHFFDNGDQGPALGRTDYRARIVLNVR</sequence>
<reference evidence="1 2" key="1">
    <citation type="submission" date="2023-08" db="EMBL/GenBank/DDBJ databases">
        <authorList>
            <person name="Girao M."/>
            <person name="Carvalho M.F."/>
        </authorList>
    </citation>
    <scope>NUCLEOTIDE SEQUENCE [LARGE SCALE GENOMIC DNA]</scope>
    <source>
        <strain evidence="1 2">CT-R113</strain>
    </source>
</reference>
<evidence type="ECO:0000313" key="1">
    <source>
        <dbReference type="EMBL" id="MEE2040220.1"/>
    </source>
</evidence>
<evidence type="ECO:0000313" key="2">
    <source>
        <dbReference type="Proteomes" id="UP001356095"/>
    </source>
</evidence>
<dbReference type="Proteomes" id="UP001356095">
    <property type="component" value="Unassembled WGS sequence"/>
</dbReference>
<organism evidence="1 2">
    <name type="scientific">Nocardiopsis codii</name>
    <dbReference type="NCBI Taxonomy" id="3065942"/>
    <lineage>
        <taxon>Bacteria</taxon>
        <taxon>Bacillati</taxon>
        <taxon>Actinomycetota</taxon>
        <taxon>Actinomycetes</taxon>
        <taxon>Streptosporangiales</taxon>
        <taxon>Nocardiopsidaceae</taxon>
        <taxon>Nocardiopsis</taxon>
    </lineage>
</organism>
<comment type="caution">
    <text evidence="1">The sequence shown here is derived from an EMBL/GenBank/DDBJ whole genome shotgun (WGS) entry which is preliminary data.</text>
</comment>
<dbReference type="EMBL" id="JAUZMY010000026">
    <property type="protein sequence ID" value="MEE2040220.1"/>
    <property type="molecule type" value="Genomic_DNA"/>
</dbReference>
<accession>A0ABU7KDB2</accession>
<proteinExistence type="predicted"/>
<gene>
    <name evidence="1" type="ORF">Q8791_23675</name>
</gene>
<name>A0ABU7KDB2_9ACTN</name>
<dbReference type="RefSeq" id="WP_330093989.1">
    <property type="nucleotide sequence ID" value="NZ_JAUZMY010000026.1"/>
</dbReference>
<keyword evidence="2" id="KW-1185">Reference proteome</keyword>
<protein>
    <submittedName>
        <fullName evidence="1">Uncharacterized protein</fullName>
    </submittedName>
</protein>